<dbReference type="KEGG" id="plon:Pla110_31360"/>
<dbReference type="RefSeq" id="WP_144996702.1">
    <property type="nucleotide sequence ID" value="NZ_CP036281.1"/>
</dbReference>
<accession>A0A518CQA0</accession>
<dbReference type="InterPro" id="IPR042099">
    <property type="entry name" value="ANL_N_sf"/>
</dbReference>
<protein>
    <submittedName>
        <fullName evidence="2">Long-chain-fatty-acid--CoA ligase</fullName>
        <ecNumber evidence="2">6.2.1.3</ecNumber>
    </submittedName>
</protein>
<dbReference type="NCBIfam" id="NF006754">
    <property type="entry name" value="PRK09274.1"/>
    <property type="match status" value="1"/>
</dbReference>
<dbReference type="EC" id="6.2.1.3" evidence="2"/>
<feature type="domain" description="AMP-dependent synthetase/ligase" evidence="1">
    <location>
        <begin position="12"/>
        <end position="404"/>
    </location>
</feature>
<dbReference type="Proteomes" id="UP000317178">
    <property type="component" value="Chromosome"/>
</dbReference>
<dbReference type="PANTHER" id="PTHR43767:SF1">
    <property type="entry name" value="NONRIBOSOMAL PEPTIDE SYNTHASE PES1 (EUROFUNG)-RELATED"/>
    <property type="match status" value="1"/>
</dbReference>
<gene>
    <name evidence="2" type="primary">lcfB</name>
    <name evidence="2" type="ORF">Pla110_31360</name>
</gene>
<keyword evidence="2" id="KW-0436">Ligase</keyword>
<dbReference type="InterPro" id="IPR000873">
    <property type="entry name" value="AMP-dep_synth/lig_dom"/>
</dbReference>
<proteinExistence type="predicted"/>
<dbReference type="InterPro" id="IPR020845">
    <property type="entry name" value="AMP-binding_CS"/>
</dbReference>
<dbReference type="InterPro" id="IPR050237">
    <property type="entry name" value="ATP-dep_AMP-bd_enzyme"/>
</dbReference>
<dbReference type="CDD" id="cd05910">
    <property type="entry name" value="FACL_like_1"/>
    <property type="match status" value="1"/>
</dbReference>
<keyword evidence="3" id="KW-1185">Reference proteome</keyword>
<dbReference type="GO" id="GO:0004467">
    <property type="term" value="F:long-chain fatty acid-CoA ligase activity"/>
    <property type="evidence" value="ECO:0007669"/>
    <property type="project" value="UniProtKB-EC"/>
</dbReference>
<dbReference type="PANTHER" id="PTHR43767">
    <property type="entry name" value="LONG-CHAIN-FATTY-ACID--COA LIGASE"/>
    <property type="match status" value="1"/>
</dbReference>
<evidence type="ECO:0000313" key="2">
    <source>
        <dbReference type="EMBL" id="QDU81395.1"/>
    </source>
</evidence>
<evidence type="ECO:0000259" key="1">
    <source>
        <dbReference type="Pfam" id="PF00501"/>
    </source>
</evidence>
<dbReference type="EMBL" id="CP036281">
    <property type="protein sequence ID" value="QDU81395.1"/>
    <property type="molecule type" value="Genomic_DNA"/>
</dbReference>
<dbReference type="PROSITE" id="PS00455">
    <property type="entry name" value="AMP_BINDING"/>
    <property type="match status" value="1"/>
</dbReference>
<organism evidence="2 3">
    <name type="scientific">Polystyrenella longa</name>
    <dbReference type="NCBI Taxonomy" id="2528007"/>
    <lineage>
        <taxon>Bacteria</taxon>
        <taxon>Pseudomonadati</taxon>
        <taxon>Planctomycetota</taxon>
        <taxon>Planctomycetia</taxon>
        <taxon>Planctomycetales</taxon>
        <taxon>Planctomycetaceae</taxon>
        <taxon>Polystyrenella</taxon>
    </lineage>
</organism>
<dbReference type="OrthoDB" id="9799237at2"/>
<evidence type="ECO:0000313" key="3">
    <source>
        <dbReference type="Proteomes" id="UP000317178"/>
    </source>
</evidence>
<sequence length="558" mass="61919">MSLLLNTADRLRKNAQAFPDQAAILEAVPRKRTSEGQLVFNETSFRELDDESEQLAFGFRELGVQPGDKLTLMVPYSARMLKLTFGIVKSGATVVLVDPGMGRTNILNCLEQVNPEGFIGIPIVQVARMLNRRRFCNARFNVTVGKRWFWSGPTYDSVLKRGRESSLKPYATNATDPAAIIFTSGSTGPPKGVLYEHGMFDAQIGMLQEHFQIKPGGIDLAAFPLFGLFNTGLGGTTVIPEMDPTRPADVDPALMVKTIEQLGVTQAFGSPAFWNRVGRYCEEHHLQFPTLRCALSAGAPVPVHVLKRVMKFFTQPEDDIFTPYGATESLPICSIGGREVLNETAQKTSRGAGTCVGKPLDRVQLKIIRLTDEPIANMDEIEELPTGEIGEIIVQAPTTTKEYFHHPEGTKQAKIKEGDIVWHRMGDTGYLDEQGRVWFCGRKAHRVLTESGTLYTIPSESILAEHPQVYRCALVGIGKPGEQVPVLIAEPEEGKFPQSLEGQQQLLRELQEIAAAHELTRSIKHFLLHESLPVDTRHNVKIFREKLVPWAASQLKRS</sequence>
<name>A0A518CQA0_9PLAN</name>
<dbReference type="SUPFAM" id="SSF56801">
    <property type="entry name" value="Acetyl-CoA synthetase-like"/>
    <property type="match status" value="1"/>
</dbReference>
<dbReference type="Gene3D" id="3.40.50.12780">
    <property type="entry name" value="N-terminal domain of ligase-like"/>
    <property type="match status" value="1"/>
</dbReference>
<dbReference type="Pfam" id="PF00501">
    <property type="entry name" value="AMP-binding"/>
    <property type="match status" value="1"/>
</dbReference>
<dbReference type="AlphaFoldDB" id="A0A518CQA0"/>
<reference evidence="2 3" key="1">
    <citation type="submission" date="2019-02" db="EMBL/GenBank/DDBJ databases">
        <title>Deep-cultivation of Planctomycetes and their phenomic and genomic characterization uncovers novel biology.</title>
        <authorList>
            <person name="Wiegand S."/>
            <person name="Jogler M."/>
            <person name="Boedeker C."/>
            <person name="Pinto D."/>
            <person name="Vollmers J."/>
            <person name="Rivas-Marin E."/>
            <person name="Kohn T."/>
            <person name="Peeters S.H."/>
            <person name="Heuer A."/>
            <person name="Rast P."/>
            <person name="Oberbeckmann S."/>
            <person name="Bunk B."/>
            <person name="Jeske O."/>
            <person name="Meyerdierks A."/>
            <person name="Storesund J.E."/>
            <person name="Kallscheuer N."/>
            <person name="Luecker S."/>
            <person name="Lage O.M."/>
            <person name="Pohl T."/>
            <person name="Merkel B.J."/>
            <person name="Hornburger P."/>
            <person name="Mueller R.-W."/>
            <person name="Bruemmer F."/>
            <person name="Labrenz M."/>
            <person name="Spormann A.M."/>
            <person name="Op den Camp H."/>
            <person name="Overmann J."/>
            <person name="Amann R."/>
            <person name="Jetten M.S.M."/>
            <person name="Mascher T."/>
            <person name="Medema M.H."/>
            <person name="Devos D.P."/>
            <person name="Kaster A.-K."/>
            <person name="Ovreas L."/>
            <person name="Rohde M."/>
            <person name="Galperin M.Y."/>
            <person name="Jogler C."/>
        </authorList>
    </citation>
    <scope>NUCLEOTIDE SEQUENCE [LARGE SCALE GENOMIC DNA]</scope>
    <source>
        <strain evidence="2 3">Pla110</strain>
    </source>
</reference>